<dbReference type="PROSITE" id="PS50404">
    <property type="entry name" value="GST_NTER"/>
    <property type="match status" value="1"/>
</dbReference>
<reference evidence="4" key="2">
    <citation type="submission" date="2015-01" db="EMBL/GenBank/DDBJ databases">
        <title>Evolutionary Origins and Diversification of the Mycorrhizal Mutualists.</title>
        <authorList>
            <consortium name="DOE Joint Genome Institute"/>
            <consortium name="Mycorrhizal Genomics Consortium"/>
            <person name="Kohler A."/>
            <person name="Kuo A."/>
            <person name="Nagy L.G."/>
            <person name="Floudas D."/>
            <person name="Copeland A."/>
            <person name="Barry K.W."/>
            <person name="Cichocki N."/>
            <person name="Veneault-Fourrey C."/>
            <person name="LaButti K."/>
            <person name="Lindquist E.A."/>
            <person name="Lipzen A."/>
            <person name="Lundell T."/>
            <person name="Morin E."/>
            <person name="Murat C."/>
            <person name="Riley R."/>
            <person name="Ohm R."/>
            <person name="Sun H."/>
            <person name="Tunlid A."/>
            <person name="Henrissat B."/>
            <person name="Grigoriev I.V."/>
            <person name="Hibbett D.S."/>
            <person name="Martin F."/>
        </authorList>
    </citation>
    <scope>NUCLEOTIDE SEQUENCE [LARGE SCALE GENOMIC DNA]</scope>
    <source>
        <strain evidence="4">h7</strain>
    </source>
</reference>
<organism evidence="3 4">
    <name type="scientific">Hebeloma cylindrosporum</name>
    <dbReference type="NCBI Taxonomy" id="76867"/>
    <lineage>
        <taxon>Eukaryota</taxon>
        <taxon>Fungi</taxon>
        <taxon>Dikarya</taxon>
        <taxon>Basidiomycota</taxon>
        <taxon>Agaricomycotina</taxon>
        <taxon>Agaricomycetes</taxon>
        <taxon>Agaricomycetidae</taxon>
        <taxon>Agaricales</taxon>
        <taxon>Agaricineae</taxon>
        <taxon>Hymenogastraceae</taxon>
        <taxon>Hebeloma</taxon>
    </lineage>
</organism>
<reference evidence="3 4" key="1">
    <citation type="submission" date="2014-04" db="EMBL/GenBank/DDBJ databases">
        <authorList>
            <consortium name="DOE Joint Genome Institute"/>
            <person name="Kuo A."/>
            <person name="Gay G."/>
            <person name="Dore J."/>
            <person name="Kohler A."/>
            <person name="Nagy L.G."/>
            <person name="Floudas D."/>
            <person name="Copeland A."/>
            <person name="Barry K.W."/>
            <person name="Cichocki N."/>
            <person name="Veneault-Fourrey C."/>
            <person name="LaButti K."/>
            <person name="Lindquist E.A."/>
            <person name="Lipzen A."/>
            <person name="Lundell T."/>
            <person name="Morin E."/>
            <person name="Murat C."/>
            <person name="Sun H."/>
            <person name="Tunlid A."/>
            <person name="Henrissat B."/>
            <person name="Grigoriev I.V."/>
            <person name="Hibbett D.S."/>
            <person name="Martin F."/>
            <person name="Nordberg H.P."/>
            <person name="Cantor M.N."/>
            <person name="Hua S.X."/>
        </authorList>
    </citation>
    <scope>NUCLEOTIDE SEQUENCE [LARGE SCALE GENOMIC DNA]</scope>
    <source>
        <strain evidence="4">h7</strain>
    </source>
</reference>
<dbReference type="CDD" id="cd00299">
    <property type="entry name" value="GST_C_family"/>
    <property type="match status" value="1"/>
</dbReference>
<dbReference type="InterPro" id="IPR050983">
    <property type="entry name" value="GST_Omega/HSP26"/>
</dbReference>
<dbReference type="SUPFAM" id="SSF47616">
    <property type="entry name" value="GST C-terminal domain-like"/>
    <property type="match status" value="1"/>
</dbReference>
<evidence type="ECO:0000259" key="2">
    <source>
        <dbReference type="PROSITE" id="PS50405"/>
    </source>
</evidence>
<protein>
    <recommendedName>
        <fullName evidence="5">GST N-terminal domain-containing protein</fullName>
    </recommendedName>
</protein>
<dbReference type="InterPro" id="IPR036249">
    <property type="entry name" value="Thioredoxin-like_sf"/>
</dbReference>
<evidence type="ECO:0008006" key="5">
    <source>
        <dbReference type="Google" id="ProtNLM"/>
    </source>
</evidence>
<dbReference type="InterPro" id="IPR040079">
    <property type="entry name" value="Glutathione_S-Trfase"/>
</dbReference>
<dbReference type="PANTHER" id="PTHR43968:SF6">
    <property type="entry name" value="GLUTATHIONE S-TRANSFERASE OMEGA"/>
    <property type="match status" value="1"/>
</dbReference>
<evidence type="ECO:0000259" key="1">
    <source>
        <dbReference type="PROSITE" id="PS50404"/>
    </source>
</evidence>
<dbReference type="CDD" id="cd00570">
    <property type="entry name" value="GST_N_family"/>
    <property type="match status" value="1"/>
</dbReference>
<name>A0A0C3BVF9_HEBCY</name>
<accession>A0A0C3BVF9</accession>
<gene>
    <name evidence="3" type="ORF">M413DRAFT_449394</name>
</gene>
<dbReference type="OrthoDB" id="4951845at2759"/>
<dbReference type="GO" id="GO:0005737">
    <property type="term" value="C:cytoplasm"/>
    <property type="evidence" value="ECO:0007669"/>
    <property type="project" value="TreeGrafter"/>
</dbReference>
<dbReference type="Gene3D" id="3.40.30.10">
    <property type="entry name" value="Glutaredoxin"/>
    <property type="match status" value="1"/>
</dbReference>
<evidence type="ECO:0000313" key="3">
    <source>
        <dbReference type="EMBL" id="KIM36064.1"/>
    </source>
</evidence>
<dbReference type="HOGENOM" id="CLU_011226_9_1_1"/>
<dbReference type="PROSITE" id="PS50405">
    <property type="entry name" value="GST_CTER"/>
    <property type="match status" value="1"/>
</dbReference>
<proteinExistence type="predicted"/>
<dbReference type="Proteomes" id="UP000053424">
    <property type="component" value="Unassembled WGS sequence"/>
</dbReference>
<dbReference type="SUPFAM" id="SSF52833">
    <property type="entry name" value="Thioredoxin-like"/>
    <property type="match status" value="1"/>
</dbReference>
<dbReference type="SFLD" id="SFLDG00358">
    <property type="entry name" value="Main_(cytGST)"/>
    <property type="match status" value="1"/>
</dbReference>
<dbReference type="InterPro" id="IPR004045">
    <property type="entry name" value="Glutathione_S-Trfase_N"/>
</dbReference>
<dbReference type="SFLD" id="SFLDS00019">
    <property type="entry name" value="Glutathione_Transferase_(cytos"/>
    <property type="match status" value="1"/>
</dbReference>
<dbReference type="Gene3D" id="1.20.1050.10">
    <property type="match status" value="1"/>
</dbReference>
<feature type="domain" description="GST C-terminal" evidence="2">
    <location>
        <begin position="125"/>
        <end position="284"/>
    </location>
</feature>
<dbReference type="AlphaFoldDB" id="A0A0C3BVF9"/>
<evidence type="ECO:0000313" key="4">
    <source>
        <dbReference type="Proteomes" id="UP000053424"/>
    </source>
</evidence>
<sequence>MAQKTTSDAGRAYHTQCTGDALATVKAHEKDEDITLFGSCFCPFVQRVWVAFEVLGIPYKDLDEVDPYKKPKELLEVSPKGLVPGLRFNRYDPARSLNESTVILDFLEDLAATTTKRSILPPITNPYARAIVRLQADHVNRTLVPAFYRYLQAQTEEKQVEGGIDFHVALEGLVTLLERAERELVGQGGISGQGEAELLQKGLGVWIPGQKDLGWADIMAGPWLFRAKVVLTHYRGFQMPHGERFDGWLERLFEHPSFKATCSTEQLYLDSYERYAFNRPNTSMVATAINEGRALP</sequence>
<dbReference type="STRING" id="686832.A0A0C3BVF9"/>
<feature type="domain" description="GST N-terminal" evidence="1">
    <location>
        <begin position="32"/>
        <end position="115"/>
    </location>
</feature>
<dbReference type="InterPro" id="IPR036282">
    <property type="entry name" value="Glutathione-S-Trfase_C_sf"/>
</dbReference>
<dbReference type="Pfam" id="PF13417">
    <property type="entry name" value="GST_N_3"/>
    <property type="match status" value="1"/>
</dbReference>
<keyword evidence="4" id="KW-1185">Reference proteome</keyword>
<dbReference type="EMBL" id="KN831809">
    <property type="protein sequence ID" value="KIM36064.1"/>
    <property type="molecule type" value="Genomic_DNA"/>
</dbReference>
<dbReference type="InterPro" id="IPR010987">
    <property type="entry name" value="Glutathione-S-Trfase_C-like"/>
</dbReference>
<dbReference type="PANTHER" id="PTHR43968">
    <property type="match status" value="1"/>
</dbReference>